<evidence type="ECO:0000313" key="3">
    <source>
        <dbReference type="EMBL" id="KAF2871795.1"/>
    </source>
</evidence>
<name>A0A7C8MAG2_9PLEO</name>
<dbReference type="Proteomes" id="UP000481861">
    <property type="component" value="Unassembled WGS sequence"/>
</dbReference>
<feature type="signal peptide" evidence="1">
    <location>
        <begin position="1"/>
        <end position="18"/>
    </location>
</feature>
<evidence type="ECO:0000256" key="1">
    <source>
        <dbReference type="SAM" id="SignalP"/>
    </source>
</evidence>
<comment type="caution">
    <text evidence="3">The sequence shown here is derived from an EMBL/GenBank/DDBJ whole genome shotgun (WGS) entry which is preliminary data.</text>
</comment>
<dbReference type="InterPro" id="IPR029226">
    <property type="entry name" value="Ecp2-like"/>
</dbReference>
<dbReference type="AlphaFoldDB" id="A0A7C8MAG2"/>
<dbReference type="Pfam" id="PF14856">
    <property type="entry name" value="Hce2"/>
    <property type="match status" value="1"/>
</dbReference>
<keyword evidence="4" id="KW-1185">Reference proteome</keyword>
<reference evidence="3 4" key="1">
    <citation type="submission" date="2020-01" db="EMBL/GenBank/DDBJ databases">
        <authorList>
            <consortium name="DOE Joint Genome Institute"/>
            <person name="Haridas S."/>
            <person name="Albert R."/>
            <person name="Binder M."/>
            <person name="Bloem J."/>
            <person name="Labutti K."/>
            <person name="Salamov A."/>
            <person name="Andreopoulos B."/>
            <person name="Baker S.E."/>
            <person name="Barry K."/>
            <person name="Bills G."/>
            <person name="Bluhm B.H."/>
            <person name="Cannon C."/>
            <person name="Castanera R."/>
            <person name="Culley D.E."/>
            <person name="Daum C."/>
            <person name="Ezra D."/>
            <person name="Gonzalez J.B."/>
            <person name="Henrissat B."/>
            <person name="Kuo A."/>
            <person name="Liang C."/>
            <person name="Lipzen A."/>
            <person name="Lutzoni F."/>
            <person name="Magnuson J."/>
            <person name="Mondo S."/>
            <person name="Nolan M."/>
            <person name="Ohm R."/>
            <person name="Pangilinan J."/>
            <person name="Park H.-J.H."/>
            <person name="Ramirez L."/>
            <person name="Alfaro M."/>
            <person name="Sun H."/>
            <person name="Tritt A."/>
            <person name="Yoshinaga Y."/>
            <person name="Zwiers L.-H.L."/>
            <person name="Turgeon B.G."/>
            <person name="Goodwin S.B."/>
            <person name="Spatafora J.W."/>
            <person name="Crous P.W."/>
            <person name="Grigoriev I.V."/>
        </authorList>
    </citation>
    <scope>NUCLEOTIDE SEQUENCE [LARGE SCALE GENOMIC DNA]</scope>
    <source>
        <strain evidence="3 4">CBS 611.86</strain>
    </source>
</reference>
<keyword evidence="1" id="KW-0732">Signal</keyword>
<accession>A0A7C8MAG2</accession>
<feature type="chain" id="PRO_5028828089" evidence="1">
    <location>
        <begin position="19"/>
        <end position="139"/>
    </location>
</feature>
<sequence length="139" mass="15337">MRFTAGFIPLFLAATVSSAPAGWDQKCLQGATFSQETTDKSPLVEDCRQVIRNIEGGGVWLSDFWRDLAKHGSCAFGVDEDKSAEGMAYQVGNRDIIGIMDHAIQQFEKNGHVGASGIVYCHNQWDGHTRLKWAIHTPL</sequence>
<protein>
    <submittedName>
        <fullName evidence="3">Putative necrosis-inducing factor-domain-containing protein</fullName>
    </submittedName>
</protein>
<proteinExistence type="predicted"/>
<feature type="domain" description="Ecp2 effector protein-like" evidence="2">
    <location>
        <begin position="29"/>
        <end position="121"/>
    </location>
</feature>
<evidence type="ECO:0000259" key="2">
    <source>
        <dbReference type="Pfam" id="PF14856"/>
    </source>
</evidence>
<evidence type="ECO:0000313" key="4">
    <source>
        <dbReference type="Proteomes" id="UP000481861"/>
    </source>
</evidence>
<gene>
    <name evidence="3" type="ORF">BDV95DRAFT_494221</name>
</gene>
<dbReference type="EMBL" id="JAADJZ010000011">
    <property type="protein sequence ID" value="KAF2871795.1"/>
    <property type="molecule type" value="Genomic_DNA"/>
</dbReference>
<organism evidence="3 4">
    <name type="scientific">Massariosphaeria phaeospora</name>
    <dbReference type="NCBI Taxonomy" id="100035"/>
    <lineage>
        <taxon>Eukaryota</taxon>
        <taxon>Fungi</taxon>
        <taxon>Dikarya</taxon>
        <taxon>Ascomycota</taxon>
        <taxon>Pezizomycotina</taxon>
        <taxon>Dothideomycetes</taxon>
        <taxon>Pleosporomycetidae</taxon>
        <taxon>Pleosporales</taxon>
        <taxon>Pleosporales incertae sedis</taxon>
        <taxon>Massariosphaeria</taxon>
    </lineage>
</organism>
<dbReference type="OrthoDB" id="73875at2759"/>